<protein>
    <submittedName>
        <fullName evidence="1">Uncharacterized protein</fullName>
    </submittedName>
</protein>
<sequence length="58" mass="6485">MWLAMPQANRMAKHGSGRSSTFRLCPQAIRFVLRICGRLSSGRLPLREGGLTAEVGWR</sequence>
<name>A0A7W7GYP3_9ACTN</name>
<evidence type="ECO:0000313" key="2">
    <source>
        <dbReference type="Proteomes" id="UP000546162"/>
    </source>
</evidence>
<dbReference type="Proteomes" id="UP000546162">
    <property type="component" value="Unassembled WGS sequence"/>
</dbReference>
<dbReference type="AlphaFoldDB" id="A0A7W7GYP3"/>
<evidence type="ECO:0000313" key="1">
    <source>
        <dbReference type="EMBL" id="MBB4740667.1"/>
    </source>
</evidence>
<organism evidence="1 2">
    <name type="scientific">Actinoplanes octamycinicus</name>
    <dbReference type="NCBI Taxonomy" id="135948"/>
    <lineage>
        <taxon>Bacteria</taxon>
        <taxon>Bacillati</taxon>
        <taxon>Actinomycetota</taxon>
        <taxon>Actinomycetes</taxon>
        <taxon>Micromonosporales</taxon>
        <taxon>Micromonosporaceae</taxon>
        <taxon>Actinoplanes</taxon>
    </lineage>
</organism>
<proteinExistence type="predicted"/>
<gene>
    <name evidence="1" type="ORF">BJY16_004126</name>
</gene>
<comment type="caution">
    <text evidence="1">The sequence shown here is derived from an EMBL/GenBank/DDBJ whole genome shotgun (WGS) entry which is preliminary data.</text>
</comment>
<dbReference type="EMBL" id="JACHNB010000001">
    <property type="protein sequence ID" value="MBB4740667.1"/>
    <property type="molecule type" value="Genomic_DNA"/>
</dbReference>
<reference evidence="1 2" key="1">
    <citation type="submission" date="2020-08" db="EMBL/GenBank/DDBJ databases">
        <title>Sequencing the genomes of 1000 actinobacteria strains.</title>
        <authorList>
            <person name="Klenk H.-P."/>
        </authorList>
    </citation>
    <scope>NUCLEOTIDE SEQUENCE [LARGE SCALE GENOMIC DNA]</scope>
    <source>
        <strain evidence="1 2">DSM 45809</strain>
    </source>
</reference>
<accession>A0A7W7GYP3</accession>
<keyword evidence="2" id="KW-1185">Reference proteome</keyword>